<dbReference type="KEGG" id="htq:FRZ44_41270"/>
<name>A0A5J6MVL3_9PROT</name>
<dbReference type="Proteomes" id="UP000326202">
    <property type="component" value="Chromosome"/>
</dbReference>
<dbReference type="AlphaFoldDB" id="A0A5J6MVL3"/>
<keyword evidence="1" id="KW-0175">Coiled coil</keyword>
<evidence type="ECO:0000256" key="1">
    <source>
        <dbReference type="SAM" id="Coils"/>
    </source>
</evidence>
<keyword evidence="3" id="KW-1185">Reference proteome</keyword>
<reference evidence="2 3" key="1">
    <citation type="submission" date="2019-08" db="EMBL/GenBank/DDBJ databases">
        <title>Hyperibacter terrae gen. nov., sp. nov. and Hyperibacter viscosus sp. nov., two new members in the family Rhodospirillaceae isolated from the rhizosphere of Hypericum perforatum.</title>
        <authorList>
            <person name="Noviana Z."/>
        </authorList>
    </citation>
    <scope>NUCLEOTIDE SEQUENCE [LARGE SCALE GENOMIC DNA]</scope>
    <source>
        <strain evidence="2 3">R5913</strain>
    </source>
</reference>
<protein>
    <submittedName>
        <fullName evidence="2">Uncharacterized protein</fullName>
    </submittedName>
</protein>
<dbReference type="RefSeq" id="WP_151178937.1">
    <property type="nucleotide sequence ID" value="NZ_CP042906.1"/>
</dbReference>
<dbReference type="OrthoDB" id="9869938at2"/>
<gene>
    <name evidence="2" type="ORF">FRZ44_41270</name>
</gene>
<dbReference type="EMBL" id="CP042906">
    <property type="protein sequence ID" value="QEX18816.1"/>
    <property type="molecule type" value="Genomic_DNA"/>
</dbReference>
<accession>A0A5J6MVL3</accession>
<sequence length="90" mass="9260">MAQVPGPVLPDLEKALKRRGNGTAELGRVAQRVTEMVSEAGLSALDAALALAATGTPGLAASKRIADDLTARAETIEREVARAILTAKPV</sequence>
<evidence type="ECO:0000313" key="3">
    <source>
        <dbReference type="Proteomes" id="UP000326202"/>
    </source>
</evidence>
<feature type="coiled-coil region" evidence="1">
    <location>
        <begin position="59"/>
        <end position="86"/>
    </location>
</feature>
<organism evidence="2 3">
    <name type="scientific">Hypericibacter terrae</name>
    <dbReference type="NCBI Taxonomy" id="2602015"/>
    <lineage>
        <taxon>Bacteria</taxon>
        <taxon>Pseudomonadati</taxon>
        <taxon>Pseudomonadota</taxon>
        <taxon>Alphaproteobacteria</taxon>
        <taxon>Rhodospirillales</taxon>
        <taxon>Dongiaceae</taxon>
        <taxon>Hypericibacter</taxon>
    </lineage>
</organism>
<proteinExistence type="predicted"/>
<evidence type="ECO:0000313" key="2">
    <source>
        <dbReference type="EMBL" id="QEX18816.1"/>
    </source>
</evidence>